<dbReference type="PROSITE" id="PS50975">
    <property type="entry name" value="ATP_GRASP"/>
    <property type="match status" value="1"/>
</dbReference>
<evidence type="ECO:0000256" key="14">
    <source>
        <dbReference type="SAM" id="MobiDB-lite"/>
    </source>
</evidence>
<evidence type="ECO:0000313" key="16">
    <source>
        <dbReference type="EMBL" id="PZO12641.1"/>
    </source>
</evidence>
<sequence>MKILKTQTLRGPNYWSIRYDKLIVARLDLEDLRDRPSNTIPGFYDGLVTSLPSLIEHFCSPGVRGGFLSRLQSGTMMGHIIEHVALELQTLAGMEVGFGRTRETATPGIYQVVFSYEDEKAGRYALRAALRLCESVIENGRYLSEELQKDLADLRELKADASLGPSTEALVREAESRGIPWMELGIRHLLQFGYGKHQKRMQASLTGRSGILGVELACDKEGTKQMLGNAGIPVPKGSVVYSLTELENSLDWLGGYPIVVKPLDGNHGRGITLDIQSWDQAEAAYDRARGVSNGVIVEHYYKGRDHRVLVINHKVVAVSERIPAHVVGNGVDTVEALVEQENRNPARGEGHENVLTQITLDKTTDKLLNSQGFDLDTVLRKDKVCYLRETANLSTGGVAIDRTDEIHPDNAWMAERASRLIGLDVAGIDIVTDDISQPLKEVDGVIVEVNAAPGLRMHVSPSKGVARNVAGPILDMLFPSDEPTRIPIVAITGTNGKTTTTRLTAHIFRQMYETVGFTTTDGIYLGDRLVEKGDTTGPVSARMILEDPTVDMAVLETARGGLLRSGLAFKQCDIGVVLNVAADHLGLGDINTIDELARLKAVVPEAVKSDGYVVLNADDGRVAEMANHVDAQVVYFSMDAENELVRSHVKNGGVAAVYEEGYLSILQRDWLLRIEKAEQVPLTMGGRAPFMIANALAASLTAFVHGIKIEDIRTALRTFKASAQQVPGRMNLFNLGHCHALVDYAHNPAGFKAVGSFVKNWPGAALGVIGAPGDRRDEDILELGQISADIFDQVAIKEDSDRRGREAGAVAKLIVEGIQAAQLSTVDIALMVESNEDSDAKNNEGAGGTSKTAGKGFGGSGNSKKTQTKEKPSTETAKPSPGADQPFYSIILDEAEAIEWALDHAPENGLVVILPESVSLAIELIKARNPLPDGFNSVEALAAPTPKGMAYPSSPVSRSAELVLNSAVAIKNKS</sequence>
<evidence type="ECO:0000256" key="6">
    <source>
        <dbReference type="ARBA" id="ARBA00022036"/>
    </source>
</evidence>
<dbReference type="PANTHER" id="PTHR23135">
    <property type="entry name" value="MUR LIGASE FAMILY MEMBER"/>
    <property type="match status" value="1"/>
</dbReference>
<dbReference type="InterPro" id="IPR013221">
    <property type="entry name" value="Mur_ligase_cen"/>
</dbReference>
<dbReference type="NCBIfam" id="TIGR02068">
    <property type="entry name" value="cya_phycin_syn"/>
    <property type="match status" value="1"/>
</dbReference>
<dbReference type="Gene3D" id="3.30.470.20">
    <property type="entry name" value="ATP-grasp fold, B domain"/>
    <property type="match status" value="2"/>
</dbReference>
<evidence type="ECO:0000313" key="17">
    <source>
        <dbReference type="Proteomes" id="UP000249354"/>
    </source>
</evidence>
<comment type="function">
    <text evidence="1">Catalyzes the ATP-dependent polymerization of arginine and aspartate to multi-L-arginyl-poly-L-aspartic acid (cyanophycin; a water-insoluble reserve polymer).</text>
</comment>
<dbReference type="InterPro" id="IPR044019">
    <property type="entry name" value="Cyanophycin_syn_N"/>
</dbReference>
<keyword evidence="7" id="KW-0436">Ligase</keyword>
<reference evidence="16 17" key="2">
    <citation type="submission" date="2018-06" db="EMBL/GenBank/DDBJ databases">
        <title>Metagenomic assembly of (sub)arctic Cyanobacteria and their associated microbiome from non-axenic cultures.</title>
        <authorList>
            <person name="Baurain D."/>
        </authorList>
    </citation>
    <scope>NUCLEOTIDE SEQUENCE [LARGE SCALE GENOMIC DNA]</scope>
    <source>
        <strain evidence="16">ULC129bin1</strain>
    </source>
</reference>
<dbReference type="InterPro" id="IPR004101">
    <property type="entry name" value="Mur_ligase_C"/>
</dbReference>
<dbReference type="Pfam" id="PF18921">
    <property type="entry name" value="Cyanophycin_syn"/>
    <property type="match status" value="1"/>
</dbReference>
<dbReference type="AlphaFoldDB" id="A0A2W4VKC5"/>
<comment type="similarity">
    <text evidence="2">In the C-terminal section; belongs to the MurCDEF family.</text>
</comment>
<dbReference type="InterPro" id="IPR011761">
    <property type="entry name" value="ATP-grasp"/>
</dbReference>
<dbReference type="GO" id="GO:0071161">
    <property type="term" value="F:cyanophycin synthetase activity (L-arginine-adding)"/>
    <property type="evidence" value="ECO:0007669"/>
    <property type="project" value="UniProtKB-EC"/>
</dbReference>
<gene>
    <name evidence="16" type="primary">cphA</name>
    <name evidence="16" type="ORF">DCF25_17285</name>
</gene>
<comment type="catalytic activity">
    <reaction evidence="12">
        <text>[L-4-(L-arginin-2-N-yl)aspartate](n) + L-aspartate + ATP = [L-4-(L-arginin-2-N-yl)aspartate](n)-L-aspartate + ADP + phosphate + H(+)</text>
        <dbReference type="Rhea" id="RHEA:13277"/>
        <dbReference type="Rhea" id="RHEA-COMP:13728"/>
        <dbReference type="Rhea" id="RHEA-COMP:13733"/>
        <dbReference type="ChEBI" id="CHEBI:15378"/>
        <dbReference type="ChEBI" id="CHEBI:29991"/>
        <dbReference type="ChEBI" id="CHEBI:30616"/>
        <dbReference type="ChEBI" id="CHEBI:43474"/>
        <dbReference type="ChEBI" id="CHEBI:137986"/>
        <dbReference type="ChEBI" id="CHEBI:137990"/>
        <dbReference type="ChEBI" id="CHEBI:456216"/>
        <dbReference type="EC" id="6.3.2.29"/>
    </reaction>
</comment>
<dbReference type="Pfam" id="PF08443">
    <property type="entry name" value="RimK"/>
    <property type="match status" value="1"/>
</dbReference>
<keyword evidence="8 13" id="KW-0547">Nucleotide-binding</keyword>
<evidence type="ECO:0000256" key="1">
    <source>
        <dbReference type="ARBA" id="ARBA00003184"/>
    </source>
</evidence>
<evidence type="ECO:0000256" key="9">
    <source>
        <dbReference type="ARBA" id="ARBA00022840"/>
    </source>
</evidence>
<dbReference type="InterPro" id="IPR011810">
    <property type="entry name" value="Cya_phycin_syn"/>
</dbReference>
<dbReference type="Pfam" id="PF02875">
    <property type="entry name" value="Mur_ligase_C"/>
    <property type="match status" value="1"/>
</dbReference>
<evidence type="ECO:0000256" key="10">
    <source>
        <dbReference type="ARBA" id="ARBA00031353"/>
    </source>
</evidence>
<evidence type="ECO:0000256" key="8">
    <source>
        <dbReference type="ARBA" id="ARBA00022741"/>
    </source>
</evidence>
<dbReference type="SUPFAM" id="SSF53623">
    <property type="entry name" value="MurD-like peptide ligases, catalytic domain"/>
    <property type="match status" value="1"/>
</dbReference>
<dbReference type="Proteomes" id="UP000249354">
    <property type="component" value="Unassembled WGS sequence"/>
</dbReference>
<name>A0A2W4VKC5_9CYAN</name>
<keyword evidence="9 13" id="KW-0067">ATP-binding</keyword>
<proteinExistence type="inferred from homology"/>
<dbReference type="EMBL" id="QBMC01000143">
    <property type="protein sequence ID" value="PZO12641.1"/>
    <property type="molecule type" value="Genomic_DNA"/>
</dbReference>
<evidence type="ECO:0000256" key="4">
    <source>
        <dbReference type="ARBA" id="ARBA00012968"/>
    </source>
</evidence>
<dbReference type="GO" id="GO:0071160">
    <property type="term" value="F:cyanophycin synthetase activity (L-aspartate-adding)"/>
    <property type="evidence" value="ECO:0007669"/>
    <property type="project" value="UniProtKB-EC"/>
</dbReference>
<evidence type="ECO:0000259" key="15">
    <source>
        <dbReference type="PROSITE" id="PS50975"/>
    </source>
</evidence>
<evidence type="ECO:0000256" key="12">
    <source>
        <dbReference type="ARBA" id="ARBA00048425"/>
    </source>
</evidence>
<dbReference type="InterPro" id="IPR036615">
    <property type="entry name" value="Mur_ligase_C_dom_sf"/>
</dbReference>
<dbReference type="GO" id="GO:0046872">
    <property type="term" value="F:metal ion binding"/>
    <property type="evidence" value="ECO:0007669"/>
    <property type="project" value="InterPro"/>
</dbReference>
<dbReference type="InterPro" id="IPR013651">
    <property type="entry name" value="ATP-grasp_RimK-type"/>
</dbReference>
<evidence type="ECO:0000256" key="13">
    <source>
        <dbReference type="PROSITE-ProRule" id="PRU00409"/>
    </source>
</evidence>
<comment type="caution">
    <text evidence="16">The sequence shown here is derived from an EMBL/GenBank/DDBJ whole genome shotgun (WGS) entry which is preliminary data.</text>
</comment>
<dbReference type="SUPFAM" id="SSF56059">
    <property type="entry name" value="Glutathione synthetase ATP-binding domain-like"/>
    <property type="match status" value="1"/>
</dbReference>
<evidence type="ECO:0000256" key="11">
    <source>
        <dbReference type="ARBA" id="ARBA00048094"/>
    </source>
</evidence>
<evidence type="ECO:0000256" key="3">
    <source>
        <dbReference type="ARBA" id="ARBA00011738"/>
    </source>
</evidence>
<dbReference type="PANTHER" id="PTHR23135:SF18">
    <property type="entry name" value="CYANOPHYCIN SYNTHETASE"/>
    <property type="match status" value="1"/>
</dbReference>
<evidence type="ECO:0000256" key="5">
    <source>
        <dbReference type="ARBA" id="ARBA00013005"/>
    </source>
</evidence>
<comment type="catalytic activity">
    <reaction evidence="11">
        <text>[L-4-(L-arginin-2-N-yl)aspartate](n)-L-aspartate + L-arginine + ATP = [L-4-(L-arginin-2-N-yl)aspartate](n+1) + ADP + phosphate + H(+)</text>
        <dbReference type="Rhea" id="RHEA:23888"/>
        <dbReference type="Rhea" id="RHEA-COMP:13732"/>
        <dbReference type="Rhea" id="RHEA-COMP:13733"/>
        <dbReference type="ChEBI" id="CHEBI:15378"/>
        <dbReference type="ChEBI" id="CHEBI:30616"/>
        <dbReference type="ChEBI" id="CHEBI:32682"/>
        <dbReference type="ChEBI" id="CHEBI:43474"/>
        <dbReference type="ChEBI" id="CHEBI:137986"/>
        <dbReference type="ChEBI" id="CHEBI:137990"/>
        <dbReference type="ChEBI" id="CHEBI:456216"/>
        <dbReference type="EC" id="6.3.2.30"/>
    </reaction>
</comment>
<feature type="region of interest" description="Disordered" evidence="14">
    <location>
        <begin position="837"/>
        <end position="885"/>
    </location>
</feature>
<feature type="domain" description="ATP-grasp" evidence="15">
    <location>
        <begin position="224"/>
        <end position="478"/>
    </location>
</feature>
<dbReference type="Pfam" id="PF08245">
    <property type="entry name" value="Mur_ligase_M"/>
    <property type="match status" value="1"/>
</dbReference>
<dbReference type="Gene3D" id="3.40.1190.10">
    <property type="entry name" value="Mur-like, catalytic domain"/>
    <property type="match status" value="1"/>
</dbReference>
<dbReference type="EC" id="6.3.2.29" evidence="5"/>
<protein>
    <recommendedName>
        <fullName evidence="6">Cyanophycin synthetase</fullName>
        <ecNumber evidence="5">6.3.2.29</ecNumber>
        <ecNumber evidence="4">6.3.2.30</ecNumber>
    </recommendedName>
    <alternativeName>
        <fullName evidence="10">Cyanophycin synthase</fullName>
    </alternativeName>
</protein>
<organism evidence="16 17">
    <name type="scientific">Leptolyngbya foveolarum</name>
    <dbReference type="NCBI Taxonomy" id="47253"/>
    <lineage>
        <taxon>Bacteria</taxon>
        <taxon>Bacillati</taxon>
        <taxon>Cyanobacteriota</taxon>
        <taxon>Cyanophyceae</taxon>
        <taxon>Leptolyngbyales</taxon>
        <taxon>Leptolyngbyaceae</taxon>
        <taxon>Leptolyngbya group</taxon>
        <taxon>Leptolyngbya</taxon>
    </lineage>
</organism>
<dbReference type="NCBIfam" id="NF010623">
    <property type="entry name" value="PRK14016.1"/>
    <property type="match status" value="1"/>
</dbReference>
<dbReference type="InterPro" id="IPR036565">
    <property type="entry name" value="Mur-like_cat_sf"/>
</dbReference>
<evidence type="ECO:0000256" key="2">
    <source>
        <dbReference type="ARBA" id="ARBA00009060"/>
    </source>
</evidence>
<evidence type="ECO:0000256" key="7">
    <source>
        <dbReference type="ARBA" id="ARBA00022598"/>
    </source>
</evidence>
<dbReference type="EC" id="6.3.2.30" evidence="4"/>
<reference evidence="17" key="1">
    <citation type="submission" date="2018-04" db="EMBL/GenBank/DDBJ databases">
        <authorList>
            <person name="Cornet L."/>
        </authorList>
    </citation>
    <scope>NUCLEOTIDE SEQUENCE [LARGE SCALE GENOMIC DNA]</scope>
</reference>
<dbReference type="Gene3D" id="3.90.190.20">
    <property type="entry name" value="Mur ligase, C-terminal domain"/>
    <property type="match status" value="1"/>
</dbReference>
<accession>A0A2W4VKC5</accession>
<comment type="subunit">
    <text evidence="3">Homodimer.</text>
</comment>
<dbReference type="SUPFAM" id="SSF53244">
    <property type="entry name" value="MurD-like peptide ligases, peptide-binding domain"/>
    <property type="match status" value="1"/>
</dbReference>
<dbReference type="GO" id="GO:0005524">
    <property type="term" value="F:ATP binding"/>
    <property type="evidence" value="ECO:0007669"/>
    <property type="project" value="UniProtKB-UniRule"/>
</dbReference>